<gene>
    <name evidence="3" type="ORF">T190115A13A_20086</name>
</gene>
<keyword evidence="2" id="KW-0732">Signal</keyword>
<dbReference type="RefSeq" id="WP_348738540.1">
    <property type="nucleotide sequence ID" value="NZ_CAXJRC010000022.1"/>
</dbReference>
<evidence type="ECO:0000313" key="3">
    <source>
        <dbReference type="EMBL" id="CAL2106806.1"/>
    </source>
</evidence>
<keyword evidence="1" id="KW-0175">Coiled coil</keyword>
<name>A0ABP1FD49_9FLAO</name>
<sequence length="492" mass="53289">MKKLVCTLAMVALGMQAQAQTTVITEKDGKVGIGTTDPNSKLEVKGTSMAASGAGTLRVTGSGPASLRIGTMNEYSWVQSHGSKPLYINELGNNVVINKNAGNLGIGTTDPKKKLHVNGTLGVSDHFTSYRPGSNTFLRFDDAGYTGIGSGSTLSSGANILLYGKSSSRADVIAFRNSKGEKVVIDKNGYLGIGTPAPVSRLDITNGEYKTYFTGNALTFKNKNVTSYVDKRDEGSLRFRMGVNYNTAMTLTSDLRLGIGTTSPRSRLDLGGRVGADKGFRLGDYIEINEREDINNAGVISFNASIDSNDISKFKPAWTGSTAASGMILSMASGGRSDLTFYGYKWGTDATPRALNEFTKVLHLGVDGNVGIGTTKIPTGYKLAVDGKIGAREIKVESRAWPDYVFTKDYNLPTLKEVENHIKEKGHLPNIPSAKEVEVNKGIELGEMNRKLLEKVEELTLYTIQQEKQLKKQSEELNELKQLVQQLVKTKK</sequence>
<keyword evidence="4" id="KW-1185">Reference proteome</keyword>
<organism evidence="3 4">
    <name type="scientific">Tenacibaculum vairaonense</name>
    <dbReference type="NCBI Taxonomy" id="3137860"/>
    <lineage>
        <taxon>Bacteria</taxon>
        <taxon>Pseudomonadati</taxon>
        <taxon>Bacteroidota</taxon>
        <taxon>Flavobacteriia</taxon>
        <taxon>Flavobacteriales</taxon>
        <taxon>Flavobacteriaceae</taxon>
        <taxon>Tenacibaculum</taxon>
    </lineage>
</organism>
<evidence type="ECO:0000256" key="1">
    <source>
        <dbReference type="SAM" id="Coils"/>
    </source>
</evidence>
<dbReference type="Proteomes" id="UP001497602">
    <property type="component" value="Unassembled WGS sequence"/>
</dbReference>
<comment type="caution">
    <text evidence="3">The sequence shown here is derived from an EMBL/GenBank/DDBJ whole genome shotgun (WGS) entry which is preliminary data.</text>
</comment>
<evidence type="ECO:0000313" key="4">
    <source>
        <dbReference type="Proteomes" id="UP001497602"/>
    </source>
</evidence>
<evidence type="ECO:0000256" key="2">
    <source>
        <dbReference type="SAM" id="SignalP"/>
    </source>
</evidence>
<proteinExistence type="predicted"/>
<feature type="coiled-coil region" evidence="1">
    <location>
        <begin position="463"/>
        <end position="490"/>
    </location>
</feature>
<dbReference type="EMBL" id="CAXJRC010000022">
    <property type="protein sequence ID" value="CAL2106806.1"/>
    <property type="molecule type" value="Genomic_DNA"/>
</dbReference>
<feature type="chain" id="PRO_5046768642" evidence="2">
    <location>
        <begin position="20"/>
        <end position="492"/>
    </location>
</feature>
<accession>A0ABP1FD49</accession>
<reference evidence="3 4" key="1">
    <citation type="submission" date="2024-05" db="EMBL/GenBank/DDBJ databases">
        <authorList>
            <person name="Duchaud E."/>
        </authorList>
    </citation>
    <scope>NUCLEOTIDE SEQUENCE [LARGE SCALE GENOMIC DNA]</scope>
    <source>
        <strain evidence="3">Ena-SAMPLE-TAB-13-05-2024-13:56:06:370-140305</strain>
    </source>
</reference>
<feature type="signal peptide" evidence="2">
    <location>
        <begin position="1"/>
        <end position="19"/>
    </location>
</feature>
<protein>
    <submittedName>
        <fullName evidence="3">Uncharacterized protein</fullName>
    </submittedName>
</protein>